<proteinExistence type="predicted"/>
<dbReference type="AlphaFoldDB" id="A0A165G2S5"/>
<organism evidence="1 2">
    <name type="scientific">Calocera cornea HHB12733</name>
    <dbReference type="NCBI Taxonomy" id="1353952"/>
    <lineage>
        <taxon>Eukaryota</taxon>
        <taxon>Fungi</taxon>
        <taxon>Dikarya</taxon>
        <taxon>Basidiomycota</taxon>
        <taxon>Agaricomycotina</taxon>
        <taxon>Dacrymycetes</taxon>
        <taxon>Dacrymycetales</taxon>
        <taxon>Dacrymycetaceae</taxon>
        <taxon>Calocera</taxon>
    </lineage>
</organism>
<protein>
    <submittedName>
        <fullName evidence="1">Uncharacterized protein</fullName>
    </submittedName>
</protein>
<accession>A0A165G2S5</accession>
<sequence length="70" mass="7763">MNPVSRWPSSKSFRKCTIAGAILYFPNTTTASRAKYGRRSPLIAAILNAGASLLIRASLHCDASFFFHFR</sequence>
<keyword evidence="2" id="KW-1185">Reference proteome</keyword>
<reference evidence="1 2" key="1">
    <citation type="journal article" date="2016" name="Mol. Biol. Evol.">
        <title>Comparative Genomics of Early-Diverging Mushroom-Forming Fungi Provides Insights into the Origins of Lignocellulose Decay Capabilities.</title>
        <authorList>
            <person name="Nagy L.G."/>
            <person name="Riley R."/>
            <person name="Tritt A."/>
            <person name="Adam C."/>
            <person name="Daum C."/>
            <person name="Floudas D."/>
            <person name="Sun H."/>
            <person name="Yadav J.S."/>
            <person name="Pangilinan J."/>
            <person name="Larsson K.H."/>
            <person name="Matsuura K."/>
            <person name="Barry K."/>
            <person name="Labutti K."/>
            <person name="Kuo R."/>
            <person name="Ohm R.A."/>
            <person name="Bhattacharya S.S."/>
            <person name="Shirouzu T."/>
            <person name="Yoshinaga Y."/>
            <person name="Martin F.M."/>
            <person name="Grigoriev I.V."/>
            <person name="Hibbett D.S."/>
        </authorList>
    </citation>
    <scope>NUCLEOTIDE SEQUENCE [LARGE SCALE GENOMIC DNA]</scope>
    <source>
        <strain evidence="1 2">HHB12733</strain>
    </source>
</reference>
<dbReference type="EMBL" id="KV423962">
    <property type="protein sequence ID" value="KZT57527.1"/>
    <property type="molecule type" value="Genomic_DNA"/>
</dbReference>
<evidence type="ECO:0000313" key="2">
    <source>
        <dbReference type="Proteomes" id="UP000076842"/>
    </source>
</evidence>
<gene>
    <name evidence="1" type="ORF">CALCODRAFT_275625</name>
</gene>
<evidence type="ECO:0000313" key="1">
    <source>
        <dbReference type="EMBL" id="KZT57527.1"/>
    </source>
</evidence>
<name>A0A165G2S5_9BASI</name>
<dbReference type="InParanoid" id="A0A165G2S5"/>
<dbReference type="Proteomes" id="UP000076842">
    <property type="component" value="Unassembled WGS sequence"/>
</dbReference>